<feature type="compositionally biased region" description="Basic residues" evidence="1">
    <location>
        <begin position="216"/>
        <end position="225"/>
    </location>
</feature>
<sequence>MMLDVGALADGLRARVGEVERRAATVLPLWVLILIVIVGAGILALVIGSCCLCVCRRRGGGGNNLDNNNSTGKLVFLNGVSDRASDGGSSSQEERGRRGKLRKPRPPTLPGYYGDDDGDDDVGDGEIGFREISPVRKVSMLVMPDFFGRRGSLNPFAAGGFIGNSARRGSGGGHHGLPRRMSNAWVDEDTLHGPKMTSAKLADQPGGGGTSGSGSRKAKKKSWRRSLRESWPLKTLSPTLPRVPTFEGIQEELEGGGVRDSFSMFHYKDYQGHVPELLPPPGLVARQYDGQGSSPPRPLPKPPRQALLPADRTSAVGTRASGWTGARSIGEIVTSYRGLSYYKYEDTEEPVRSTNSLRTKPGGGVEIETDMTRARGGRLSSMGSTLSVILKDTEMRLQEGTAAGVARRNRLSTSPPKRTAAGAEPGGSTATLVGSAPRTPSPPKTTRPLSGSAGVVSAHTRQTSEDSVLSEADSMVGDGSPGLLYHGLTSPSRSKPQQQQPSPHRRKLSRAASFTSSVASSLSDISEENSMISGTTPNTTAPNSSIPADMSKIADLSSDPFVATGDTAPAGNSAGPRGRGVYPASRGAHGTLERQRGRQTTDETLFTIAQSPLSLISGNSRSPEPSPSRMPERANKTRVPHSQRNHPAAIHLPAPDSWDSPSDNIHKKMSAPGQSTPTGMVIPNLSLTSPSVDGDSPTPKRTGVLRQLESPPLLVHGYQPQDREESPDMVPPSPALAINTRLSSVYDCYAQMHSGPSSTITASRRRAAGEVRKISEETTTSSLYSDQEAYEKEKLAALDELNVLLSQDIRTGQPRAATATVRMVPPEWSNINHSSNRNLEVSSTVAELRRMNSQISAAASGYSDDSTATFRPEVVRPPRKGAAARNYLALGSPPKISNPRGHHDKENDGQKGLKDADVDDHGPASQRGIVGTPVRNRRNEKAKVQGVVEDMRRRRSEESLGLYDEDGFLISPERRLGMRT</sequence>
<feature type="region of interest" description="Disordered" evidence="1">
    <location>
        <begin position="196"/>
        <end position="230"/>
    </location>
</feature>
<gene>
    <name evidence="3" type="ORF">VSDG_07322</name>
</gene>
<feature type="compositionally biased region" description="Basic and acidic residues" evidence="1">
    <location>
        <begin position="901"/>
        <end position="922"/>
    </location>
</feature>
<proteinExistence type="predicted"/>
<dbReference type="AlphaFoldDB" id="A0A423VPX5"/>
<feature type="compositionally biased region" description="Polar residues" evidence="1">
    <location>
        <begin position="602"/>
        <end position="619"/>
    </location>
</feature>
<protein>
    <submittedName>
        <fullName evidence="3">Uncharacterized protein</fullName>
    </submittedName>
</protein>
<feature type="compositionally biased region" description="Basic and acidic residues" evidence="1">
    <location>
        <begin position="937"/>
        <end position="956"/>
    </location>
</feature>
<reference evidence="3 4" key="1">
    <citation type="submission" date="2015-09" db="EMBL/GenBank/DDBJ databases">
        <title>Host preference determinants of Valsa canker pathogens revealed by comparative genomics.</title>
        <authorList>
            <person name="Yin Z."/>
            <person name="Huang L."/>
        </authorList>
    </citation>
    <scope>NUCLEOTIDE SEQUENCE [LARGE SCALE GENOMIC DNA]</scope>
    <source>
        <strain evidence="3 4">YSFL</strain>
    </source>
</reference>
<evidence type="ECO:0000256" key="1">
    <source>
        <dbReference type="SAM" id="MobiDB-lite"/>
    </source>
</evidence>
<dbReference type="OrthoDB" id="4760011at2759"/>
<feature type="compositionally biased region" description="Low complexity" evidence="1">
    <location>
        <begin position="620"/>
        <end position="629"/>
    </location>
</feature>
<keyword evidence="2" id="KW-1133">Transmembrane helix</keyword>
<dbReference type="EMBL" id="LJZO01000034">
    <property type="protein sequence ID" value="ROV93075.1"/>
    <property type="molecule type" value="Genomic_DNA"/>
</dbReference>
<organism evidence="3 4">
    <name type="scientific">Cytospora chrysosperma</name>
    <name type="common">Cytospora canker fungus</name>
    <name type="synonym">Sphaeria chrysosperma</name>
    <dbReference type="NCBI Taxonomy" id="252740"/>
    <lineage>
        <taxon>Eukaryota</taxon>
        <taxon>Fungi</taxon>
        <taxon>Dikarya</taxon>
        <taxon>Ascomycota</taxon>
        <taxon>Pezizomycotina</taxon>
        <taxon>Sordariomycetes</taxon>
        <taxon>Sordariomycetidae</taxon>
        <taxon>Diaporthales</taxon>
        <taxon>Cytosporaceae</taxon>
        <taxon>Cytospora</taxon>
    </lineage>
</organism>
<feature type="compositionally biased region" description="Low complexity" evidence="1">
    <location>
        <begin position="490"/>
        <end position="502"/>
    </location>
</feature>
<feature type="region of interest" description="Disordered" evidence="1">
    <location>
        <begin position="880"/>
        <end position="956"/>
    </location>
</feature>
<accession>A0A423VPX5</accession>
<feature type="compositionally biased region" description="Basic and acidic residues" evidence="1">
    <location>
        <begin position="591"/>
        <end position="601"/>
    </location>
</feature>
<feature type="region of interest" description="Disordered" evidence="1">
    <location>
        <begin position="280"/>
        <end position="307"/>
    </location>
</feature>
<feature type="region of interest" description="Disordered" evidence="1">
    <location>
        <begin position="81"/>
        <end position="125"/>
    </location>
</feature>
<keyword evidence="2" id="KW-0472">Membrane</keyword>
<feature type="region of interest" description="Disordered" evidence="1">
    <location>
        <begin position="400"/>
        <end position="548"/>
    </location>
</feature>
<keyword evidence="2" id="KW-0812">Transmembrane</keyword>
<name>A0A423VPX5_CYTCH</name>
<feature type="region of interest" description="Disordered" evidence="1">
    <location>
        <begin position="564"/>
        <end position="678"/>
    </location>
</feature>
<feature type="compositionally biased region" description="Low complexity" evidence="1">
    <location>
        <begin position="510"/>
        <end position="523"/>
    </location>
</feature>
<feature type="compositionally biased region" description="Polar residues" evidence="1">
    <location>
        <begin position="528"/>
        <end position="546"/>
    </location>
</feature>
<comment type="caution">
    <text evidence="3">The sequence shown here is derived from an EMBL/GenBank/DDBJ whole genome shotgun (WGS) entry which is preliminary data.</text>
</comment>
<evidence type="ECO:0000313" key="4">
    <source>
        <dbReference type="Proteomes" id="UP000284375"/>
    </source>
</evidence>
<evidence type="ECO:0000256" key="2">
    <source>
        <dbReference type="SAM" id="Phobius"/>
    </source>
</evidence>
<feature type="compositionally biased region" description="Acidic residues" evidence="1">
    <location>
        <begin position="114"/>
        <end position="124"/>
    </location>
</feature>
<keyword evidence="4" id="KW-1185">Reference proteome</keyword>
<feature type="transmembrane region" description="Helical" evidence="2">
    <location>
        <begin position="23"/>
        <end position="47"/>
    </location>
</feature>
<evidence type="ECO:0000313" key="3">
    <source>
        <dbReference type="EMBL" id="ROV93075.1"/>
    </source>
</evidence>
<dbReference type="Proteomes" id="UP000284375">
    <property type="component" value="Unassembled WGS sequence"/>
</dbReference>